<dbReference type="SUPFAM" id="SSF52343">
    <property type="entry name" value="Ferredoxin reductase-like, C-terminal NADP-linked domain"/>
    <property type="match status" value="1"/>
</dbReference>
<dbReference type="InterPro" id="IPR017927">
    <property type="entry name" value="FAD-bd_FR_type"/>
</dbReference>
<keyword evidence="12" id="KW-1185">Reference proteome</keyword>
<dbReference type="PANTHER" id="PTHR47878:SF1">
    <property type="entry name" value="FLAVODOXIN_FERREDOXIN--NADP REDUCTASE"/>
    <property type="match status" value="1"/>
</dbReference>
<evidence type="ECO:0000256" key="8">
    <source>
        <dbReference type="ARBA" id="ARBA00023002"/>
    </source>
</evidence>
<dbReference type="Gene3D" id="3.40.50.80">
    <property type="entry name" value="Nucleotide-binding domain of ferredoxin-NADP reductase (FNR) module"/>
    <property type="match status" value="1"/>
</dbReference>
<dbReference type="InterPro" id="IPR033892">
    <property type="entry name" value="FNR_bac"/>
</dbReference>
<comment type="cofactor">
    <cofactor evidence="1">
        <name>FAD</name>
        <dbReference type="ChEBI" id="CHEBI:57692"/>
    </cofactor>
</comment>
<proteinExistence type="inferred from homology"/>
<comment type="catalytic activity">
    <reaction evidence="9">
        <text>2 reduced [2Fe-2S]-[ferredoxin] + NADP(+) + H(+) = 2 oxidized [2Fe-2S]-[ferredoxin] + NADPH</text>
        <dbReference type="Rhea" id="RHEA:20125"/>
        <dbReference type="Rhea" id="RHEA-COMP:10000"/>
        <dbReference type="Rhea" id="RHEA-COMP:10001"/>
        <dbReference type="ChEBI" id="CHEBI:15378"/>
        <dbReference type="ChEBI" id="CHEBI:33737"/>
        <dbReference type="ChEBI" id="CHEBI:33738"/>
        <dbReference type="ChEBI" id="CHEBI:57783"/>
        <dbReference type="ChEBI" id="CHEBI:58349"/>
        <dbReference type="EC" id="1.18.1.2"/>
    </reaction>
</comment>
<evidence type="ECO:0000256" key="9">
    <source>
        <dbReference type="ARBA" id="ARBA00047776"/>
    </source>
</evidence>
<feature type="domain" description="FAD-binding FR-type" evidence="10">
    <location>
        <begin position="2"/>
        <end position="100"/>
    </location>
</feature>
<dbReference type="GO" id="GO:0042167">
    <property type="term" value="P:heme catabolic process"/>
    <property type="evidence" value="ECO:0007669"/>
    <property type="project" value="TreeGrafter"/>
</dbReference>
<evidence type="ECO:0000256" key="7">
    <source>
        <dbReference type="ARBA" id="ARBA00022857"/>
    </source>
</evidence>
<evidence type="ECO:0000256" key="5">
    <source>
        <dbReference type="ARBA" id="ARBA00022741"/>
    </source>
</evidence>
<dbReference type="InterPro" id="IPR051930">
    <property type="entry name" value="FNR_type-1"/>
</dbReference>
<dbReference type="OrthoDB" id="9784483at2"/>
<reference evidence="11 12" key="1">
    <citation type="submission" date="2015-03" db="EMBL/GenBank/DDBJ databases">
        <title>Draft genome sequences of two protease-producing strains of Arsukibacterium isolated from two cold and alkaline environments.</title>
        <authorList>
            <person name="Lylloff J.E."/>
            <person name="Skov L.B."/>
            <person name="Jepsen M."/>
            <person name="Hallin P.F."/>
            <person name="Sorensen S.J."/>
            <person name="Stougaard P."/>
            <person name="Glaring M.A."/>
        </authorList>
    </citation>
    <scope>NUCLEOTIDE SEQUENCE [LARGE SCALE GENOMIC DNA]</scope>
    <source>
        <strain evidence="11 12">GCM72</strain>
    </source>
</reference>
<dbReference type="Pfam" id="PF00970">
    <property type="entry name" value="FAD_binding_6"/>
    <property type="match status" value="1"/>
</dbReference>
<evidence type="ECO:0000256" key="6">
    <source>
        <dbReference type="ARBA" id="ARBA00022827"/>
    </source>
</evidence>
<evidence type="ECO:0000313" key="12">
    <source>
        <dbReference type="Proteomes" id="UP000034228"/>
    </source>
</evidence>
<dbReference type="SUPFAM" id="SSF63380">
    <property type="entry name" value="Riboflavin synthase domain-like"/>
    <property type="match status" value="1"/>
</dbReference>
<dbReference type="RefSeq" id="WP_046557678.1">
    <property type="nucleotide sequence ID" value="NZ_LAHO01000009.1"/>
</dbReference>
<dbReference type="GO" id="GO:0034599">
    <property type="term" value="P:cellular response to oxidative stress"/>
    <property type="evidence" value="ECO:0007669"/>
    <property type="project" value="TreeGrafter"/>
</dbReference>
<dbReference type="GO" id="GO:0004324">
    <property type="term" value="F:ferredoxin-NADP+ reductase activity"/>
    <property type="evidence" value="ECO:0007669"/>
    <property type="project" value="UniProtKB-EC"/>
</dbReference>
<evidence type="ECO:0000256" key="2">
    <source>
        <dbReference type="ARBA" id="ARBA00008312"/>
    </source>
</evidence>
<dbReference type="EC" id="1.18.1.2" evidence="3"/>
<dbReference type="CDD" id="cd06195">
    <property type="entry name" value="FNR1"/>
    <property type="match status" value="1"/>
</dbReference>
<dbReference type="PRINTS" id="PR00410">
    <property type="entry name" value="PHEHYDRXLASE"/>
</dbReference>
<dbReference type="AlphaFoldDB" id="A0A0M2V527"/>
<dbReference type="InterPro" id="IPR039261">
    <property type="entry name" value="FNR_nucleotide-bd"/>
</dbReference>
<evidence type="ECO:0000313" key="11">
    <source>
        <dbReference type="EMBL" id="KKO45504.1"/>
    </source>
</evidence>
<dbReference type="Gene3D" id="2.40.30.10">
    <property type="entry name" value="Translation factors"/>
    <property type="match status" value="1"/>
</dbReference>
<dbReference type="Pfam" id="PF00175">
    <property type="entry name" value="NAD_binding_1"/>
    <property type="match status" value="1"/>
</dbReference>
<dbReference type="GO" id="GO:0000166">
    <property type="term" value="F:nucleotide binding"/>
    <property type="evidence" value="ECO:0007669"/>
    <property type="project" value="UniProtKB-KW"/>
</dbReference>
<keyword evidence="8" id="KW-0560">Oxidoreductase</keyword>
<accession>A0A0M2V527</accession>
<gene>
    <name evidence="11" type="ORF">WG68_10720</name>
</gene>
<protein>
    <recommendedName>
        <fullName evidence="3">ferredoxin--NADP(+) reductase</fullName>
        <ecNumber evidence="3">1.18.1.2</ecNumber>
    </recommendedName>
</protein>
<evidence type="ECO:0000256" key="3">
    <source>
        <dbReference type="ARBA" id="ARBA00013223"/>
    </source>
</evidence>
<dbReference type="PROSITE" id="PS51384">
    <property type="entry name" value="FAD_FR"/>
    <property type="match status" value="1"/>
</dbReference>
<name>A0A0M2V527_9GAMM</name>
<keyword evidence="4" id="KW-0285">Flavoprotein</keyword>
<organism evidence="11 12">
    <name type="scientific">Arsukibacterium ikkense</name>
    <dbReference type="NCBI Taxonomy" id="336831"/>
    <lineage>
        <taxon>Bacteria</taxon>
        <taxon>Pseudomonadati</taxon>
        <taxon>Pseudomonadota</taxon>
        <taxon>Gammaproteobacteria</taxon>
        <taxon>Chromatiales</taxon>
        <taxon>Chromatiaceae</taxon>
        <taxon>Arsukibacterium</taxon>
    </lineage>
</organism>
<comment type="similarity">
    <text evidence="2">Belongs to the ferredoxin--NADP reductase type 1 family.</text>
</comment>
<dbReference type="InterPro" id="IPR008333">
    <property type="entry name" value="Cbr1-like_FAD-bd_dom"/>
</dbReference>
<evidence type="ECO:0000259" key="10">
    <source>
        <dbReference type="PROSITE" id="PS51384"/>
    </source>
</evidence>
<dbReference type="PATRIC" id="fig|336831.14.peg.1027"/>
<keyword evidence="5" id="KW-0547">Nucleotide-binding</keyword>
<dbReference type="InterPro" id="IPR017938">
    <property type="entry name" value="Riboflavin_synthase-like_b-brl"/>
</dbReference>
<dbReference type="Proteomes" id="UP000034228">
    <property type="component" value="Unassembled WGS sequence"/>
</dbReference>
<dbReference type="PANTHER" id="PTHR47878">
    <property type="entry name" value="OXIDOREDUCTASE FAD/NAD(P)-BINDING DOMAIN PROTEIN"/>
    <property type="match status" value="1"/>
</dbReference>
<comment type="caution">
    <text evidence="11">The sequence shown here is derived from an EMBL/GenBank/DDBJ whole genome shotgun (WGS) entry which is preliminary data.</text>
</comment>
<evidence type="ECO:0000256" key="1">
    <source>
        <dbReference type="ARBA" id="ARBA00001974"/>
    </source>
</evidence>
<keyword evidence="7" id="KW-0521">NADP</keyword>
<sequence length="247" mass="27183">MAQWLNATVSETIYWTSNLFSIKAKTGPLPFIAGQFVRLAVDGPQGRIQRAYSLVNPPSSEYQEFLVSTVADGLLSPLLQQLTPGDTLGISQPASGFFILDEVPDGDNLWLIATGTGIGPYLSMLATDEPYQRFAHIILVHSVSSAADLAYKELIEGFVAQHPGHLHYQPIVTREPHPGALQDRIPNLIVSHQLQQHCGQLLNPKSQVMLCGNPQMITDTKAVLESMGLTKNLRRTPGNITVEQYWK</sequence>
<dbReference type="EMBL" id="LAHO01000009">
    <property type="protein sequence ID" value="KKO45504.1"/>
    <property type="molecule type" value="Genomic_DNA"/>
</dbReference>
<evidence type="ECO:0000256" key="4">
    <source>
        <dbReference type="ARBA" id="ARBA00022630"/>
    </source>
</evidence>
<dbReference type="InterPro" id="IPR001433">
    <property type="entry name" value="OxRdtase_FAD/NAD-bd"/>
</dbReference>
<dbReference type="STRING" id="336831.WG68_10720"/>
<keyword evidence="6" id="KW-0274">FAD</keyword>